<dbReference type="PANTHER" id="PTHR33121:SF70">
    <property type="entry name" value="SIGNALING PROTEIN YKOW"/>
    <property type="match status" value="1"/>
</dbReference>
<evidence type="ECO:0000313" key="4">
    <source>
        <dbReference type="Proteomes" id="UP000664545"/>
    </source>
</evidence>
<dbReference type="SUPFAM" id="SSF141868">
    <property type="entry name" value="EAL domain-like"/>
    <property type="match status" value="1"/>
</dbReference>
<evidence type="ECO:0000313" key="3">
    <source>
        <dbReference type="EMBL" id="MBN7773990.1"/>
    </source>
</evidence>
<dbReference type="InterPro" id="IPR043128">
    <property type="entry name" value="Rev_trsase/Diguanyl_cyclase"/>
</dbReference>
<comment type="caution">
    <text evidence="3">The sequence shown here is derived from an EMBL/GenBank/DDBJ whole genome shotgun (WGS) entry which is preliminary data.</text>
</comment>
<dbReference type="Gene3D" id="3.20.20.450">
    <property type="entry name" value="EAL domain"/>
    <property type="match status" value="1"/>
</dbReference>
<feature type="domain" description="GGDEF" evidence="2">
    <location>
        <begin position="229"/>
        <end position="355"/>
    </location>
</feature>
<dbReference type="InterPro" id="IPR029787">
    <property type="entry name" value="Nucleotide_cyclase"/>
</dbReference>
<dbReference type="NCBIfam" id="TIGR00254">
    <property type="entry name" value="GGDEF"/>
    <property type="match status" value="1"/>
</dbReference>
<dbReference type="Proteomes" id="UP000664545">
    <property type="component" value="Unassembled WGS sequence"/>
</dbReference>
<gene>
    <name evidence="3" type="ORF">JYB65_11505</name>
</gene>
<dbReference type="SMART" id="SM00052">
    <property type="entry name" value="EAL"/>
    <property type="match status" value="1"/>
</dbReference>
<keyword evidence="4" id="KW-1185">Reference proteome</keyword>
<dbReference type="AlphaFoldDB" id="A0A939DA94"/>
<dbReference type="InterPro" id="IPR050706">
    <property type="entry name" value="Cyclic-di-GMP_PDE-like"/>
</dbReference>
<reference evidence="3" key="1">
    <citation type="submission" date="2021-02" db="EMBL/GenBank/DDBJ databases">
        <title>Abyssanaerobacter marinus gen.nov., sp., nov, anaerobic bacterium isolated from the Onnuri vent field of Indian Ocean and suggestion of Mogibacteriaceae fam. nov., and proposal of reclassification of ambiguous this family's genus member.</title>
        <authorList>
            <person name="Kim Y.J."/>
            <person name="Yang J.-A."/>
        </authorList>
    </citation>
    <scope>NUCLEOTIDE SEQUENCE</scope>
    <source>
        <strain evidence="3">DSM 2634</strain>
    </source>
</reference>
<dbReference type="InterPro" id="IPR001633">
    <property type="entry name" value="EAL_dom"/>
</dbReference>
<name>A0A939DA94_CLOAM</name>
<dbReference type="Gene3D" id="3.30.70.270">
    <property type="match status" value="1"/>
</dbReference>
<dbReference type="PANTHER" id="PTHR33121">
    <property type="entry name" value="CYCLIC DI-GMP PHOSPHODIESTERASE PDEF"/>
    <property type="match status" value="1"/>
</dbReference>
<dbReference type="InterPro" id="IPR000160">
    <property type="entry name" value="GGDEF_dom"/>
</dbReference>
<proteinExistence type="predicted"/>
<evidence type="ECO:0000259" key="1">
    <source>
        <dbReference type="PROSITE" id="PS50883"/>
    </source>
</evidence>
<dbReference type="CDD" id="cd01948">
    <property type="entry name" value="EAL"/>
    <property type="match status" value="1"/>
</dbReference>
<dbReference type="Pfam" id="PF00990">
    <property type="entry name" value="GGDEF"/>
    <property type="match status" value="1"/>
</dbReference>
<protein>
    <submittedName>
        <fullName evidence="3">GGDEF domain-containing protein</fullName>
    </submittedName>
</protein>
<organism evidence="3 4">
    <name type="scientific">Clostridium aminobutyricum</name>
    <dbReference type="NCBI Taxonomy" id="33953"/>
    <lineage>
        <taxon>Bacteria</taxon>
        <taxon>Bacillati</taxon>
        <taxon>Bacillota</taxon>
        <taxon>Clostridia</taxon>
        <taxon>Eubacteriales</taxon>
        <taxon>Clostridiaceae</taxon>
        <taxon>Clostridium</taxon>
    </lineage>
</organism>
<dbReference type="SUPFAM" id="SSF55073">
    <property type="entry name" value="Nucleotide cyclase"/>
    <property type="match status" value="1"/>
</dbReference>
<dbReference type="GO" id="GO:0071111">
    <property type="term" value="F:cyclic-guanylate-specific phosphodiesterase activity"/>
    <property type="evidence" value="ECO:0007669"/>
    <property type="project" value="InterPro"/>
</dbReference>
<dbReference type="PROSITE" id="PS50887">
    <property type="entry name" value="GGDEF"/>
    <property type="match status" value="1"/>
</dbReference>
<evidence type="ECO:0000259" key="2">
    <source>
        <dbReference type="PROSITE" id="PS50887"/>
    </source>
</evidence>
<dbReference type="RefSeq" id="WP_206582823.1">
    <property type="nucleotide sequence ID" value="NZ_JAFJZZ010000005.1"/>
</dbReference>
<dbReference type="PROSITE" id="PS50883">
    <property type="entry name" value="EAL"/>
    <property type="match status" value="1"/>
</dbReference>
<dbReference type="Pfam" id="PF00563">
    <property type="entry name" value="EAL"/>
    <property type="match status" value="1"/>
</dbReference>
<feature type="domain" description="EAL" evidence="1">
    <location>
        <begin position="355"/>
        <end position="603"/>
    </location>
</feature>
<dbReference type="SMART" id="SM00267">
    <property type="entry name" value="GGDEF"/>
    <property type="match status" value="1"/>
</dbReference>
<dbReference type="InterPro" id="IPR035919">
    <property type="entry name" value="EAL_sf"/>
</dbReference>
<dbReference type="EMBL" id="JAFJZZ010000005">
    <property type="protein sequence ID" value="MBN7773990.1"/>
    <property type="molecule type" value="Genomic_DNA"/>
</dbReference>
<accession>A0A939DA94</accession>
<sequence length="603" mass="68917">MNRNQFLEKPNYIIYKCNPNSTIGFCEGPELEAENALLNCIRALSSTVGFKEAIDTSLLYISDFYDSERVYVYENNGADLNLTFEEVKKGAQRLSGGAAASRTAYYNEAKEHFIMDAVIGLDLEIFDGMENFFPEEYDFMRTAGIQSIKAIPVVVDNEMLAVISVENIEKNKNITSLLEVIVYFIVKELTHRRGKSELEYMMVHDSLTGIKHRNCYVNYIDSEVADDVKTMGVVMADINSLKSINEAFGDEFGNAVVIQTADILKKYFGQYKLFRISGDEFIAFCENISKKEFMKQIYDAKEEIAANIETGVAIGSVWTDIDIDFTTLKNQANEMMFLEKQEYYENRKMLSKYHDPNKFKSLMEAIEAKIFKVYLQSKVDIKTGDIRSAEALIRMEHPTYGVIPPSKFIPNLEKEHNIKYLDLFVFEEVCKVLVEWKRQGRALIPISINFSRLTVMEPHIIEIMTTIHKKYDIPRNLLEIEITESIGQIERNELEAIGHRIKAEGFSISLDDFGAKYTNMSMLTSIDFDILKLDRSLINTIVHNETSKKVVGHIIDMCKDLGVKVVAEGIETEMQLNALKKLNCDYAQGYLFGRPVPVSEFIK</sequence>